<dbReference type="GO" id="GO:0022627">
    <property type="term" value="C:cytosolic small ribosomal subunit"/>
    <property type="evidence" value="ECO:0007669"/>
    <property type="project" value="TreeGrafter"/>
</dbReference>
<dbReference type="GO" id="GO:0003735">
    <property type="term" value="F:structural constituent of ribosome"/>
    <property type="evidence" value="ECO:0007669"/>
    <property type="project" value="InterPro"/>
</dbReference>
<dbReference type="Proteomes" id="UP000189666">
    <property type="component" value="Chromosome"/>
</dbReference>
<dbReference type="RefSeq" id="WP_211118423.1">
    <property type="nucleotide sequence ID" value="NZ_CP019943.1"/>
</dbReference>
<comment type="function">
    <text evidence="4">Binds the lower part of the 30S subunit head. Binds mRNA in the 70S ribosome, positioning it for translation.</text>
</comment>
<dbReference type="InterPro" id="IPR057258">
    <property type="entry name" value="Ribosomal_uS3"/>
</dbReference>
<dbReference type="GO" id="GO:0003729">
    <property type="term" value="F:mRNA binding"/>
    <property type="evidence" value="ECO:0007669"/>
    <property type="project" value="UniProtKB-UniRule"/>
</dbReference>
<proteinExistence type="inferred from homology"/>
<dbReference type="HAMAP" id="MF_01309_B">
    <property type="entry name" value="Ribosomal_uS3_B"/>
    <property type="match status" value="1"/>
</dbReference>
<gene>
    <name evidence="4" type="primary">rpsC</name>
    <name evidence="6" type="ORF">BW244_0165</name>
</gene>
<evidence type="ECO:0000256" key="3">
    <source>
        <dbReference type="ARBA" id="ARBA00023274"/>
    </source>
</evidence>
<name>A0A1U9RSE0_CARRU</name>
<accession>A0A1U9RSE0</accession>
<evidence type="ECO:0000256" key="4">
    <source>
        <dbReference type="HAMAP-Rule" id="MF_01309"/>
    </source>
</evidence>
<evidence type="ECO:0000256" key="2">
    <source>
        <dbReference type="ARBA" id="ARBA00022980"/>
    </source>
</evidence>
<dbReference type="SUPFAM" id="SSF54821">
    <property type="entry name" value="Ribosomal protein S3 C-terminal domain"/>
    <property type="match status" value="1"/>
</dbReference>
<evidence type="ECO:0000313" key="6">
    <source>
        <dbReference type="EMBL" id="AQU89583.1"/>
    </source>
</evidence>
<dbReference type="InterPro" id="IPR005704">
    <property type="entry name" value="Ribosomal_uS3_bac-typ"/>
</dbReference>
<dbReference type="InterPro" id="IPR009019">
    <property type="entry name" value="KH_sf_prok-type"/>
</dbReference>
<reference evidence="6 7" key="1">
    <citation type="submission" date="2017-02" db="EMBL/GenBank/DDBJ databases">
        <title>Complete Genome of Candidatus Carsonella ruddii strain BC, a Nutritional Endosymbiont of Bactericera cockerelli.</title>
        <authorList>
            <person name="Riley A.B."/>
            <person name="Kim D.H."/>
            <person name="Hansen A.K."/>
        </authorList>
    </citation>
    <scope>NUCLEOTIDE SEQUENCE [LARGE SCALE GENOMIC DNA]</scope>
    <source>
        <strain evidence="6 7">BC</strain>
    </source>
</reference>
<dbReference type="InterPro" id="IPR001351">
    <property type="entry name" value="Ribosomal_uS3_C"/>
</dbReference>
<sequence length="200" mass="23850">MGKKINPVFFRLGKSVCYHSLWYENKKKYSKKLKINFLLLEILKRNFFFINISCIDIIISNNLKLNIYLNDLDKIEDFYFYLDSFILEFSKILKKNIIINFCLEELINAKILSLNILNQLDNKSSTKRIIKKEILKFSKQFNGCKVQISGRLEGVDIARKEWYLFGSIPLHTIRYSLDYYFCEFISQYGVLGIKTWIFNK</sequence>
<evidence type="ECO:0000313" key="7">
    <source>
        <dbReference type="Proteomes" id="UP000189666"/>
    </source>
</evidence>
<dbReference type="PANTHER" id="PTHR11760">
    <property type="entry name" value="30S/40S RIBOSOMAL PROTEIN S3"/>
    <property type="match status" value="1"/>
</dbReference>
<keyword evidence="3 4" id="KW-0687">Ribonucleoprotein</keyword>
<evidence type="ECO:0000259" key="5">
    <source>
        <dbReference type="Pfam" id="PF00189"/>
    </source>
</evidence>
<organism evidence="6 7">
    <name type="scientific">Carsonella ruddii</name>
    <dbReference type="NCBI Taxonomy" id="114186"/>
    <lineage>
        <taxon>Bacteria</taxon>
        <taxon>Pseudomonadati</taxon>
        <taxon>Pseudomonadota</taxon>
        <taxon>Gammaproteobacteria</taxon>
        <taxon>Oceanospirillales</taxon>
        <taxon>Halomonadaceae</taxon>
        <taxon>Zymobacter group</taxon>
        <taxon>Candidatus Carsonella</taxon>
    </lineage>
</organism>
<comment type="subunit">
    <text evidence="4">Part of the 30S ribosomal subunit. Forms a tight complex with proteins S10 and S14.</text>
</comment>
<dbReference type="PANTHER" id="PTHR11760:SF19">
    <property type="entry name" value="SMALL RIBOSOMAL SUBUNIT PROTEIN US3C"/>
    <property type="match status" value="1"/>
</dbReference>
<feature type="domain" description="Small ribosomal subunit protein uS3 C-terminal" evidence="5">
    <location>
        <begin position="116"/>
        <end position="197"/>
    </location>
</feature>
<dbReference type="SUPFAM" id="SSF54814">
    <property type="entry name" value="Prokaryotic type KH domain (KH-domain type II)"/>
    <property type="match status" value="1"/>
</dbReference>
<dbReference type="NCBIfam" id="TIGR01009">
    <property type="entry name" value="rpsC_bact"/>
    <property type="match status" value="1"/>
</dbReference>
<comment type="similarity">
    <text evidence="1 4">Belongs to the universal ribosomal protein uS3 family.</text>
</comment>
<evidence type="ECO:0000256" key="1">
    <source>
        <dbReference type="ARBA" id="ARBA00010761"/>
    </source>
</evidence>
<dbReference type="EMBL" id="CP019943">
    <property type="protein sequence ID" value="AQU89583.1"/>
    <property type="molecule type" value="Genomic_DNA"/>
</dbReference>
<dbReference type="GO" id="GO:0006412">
    <property type="term" value="P:translation"/>
    <property type="evidence" value="ECO:0007669"/>
    <property type="project" value="UniProtKB-UniRule"/>
</dbReference>
<dbReference type="Pfam" id="PF00189">
    <property type="entry name" value="Ribosomal_S3_C"/>
    <property type="match status" value="1"/>
</dbReference>
<keyword evidence="2 4" id="KW-0689">Ribosomal protein</keyword>
<dbReference type="Gene3D" id="3.30.1140.32">
    <property type="entry name" value="Ribosomal protein S3, C-terminal domain"/>
    <property type="match status" value="1"/>
</dbReference>
<dbReference type="InterPro" id="IPR036419">
    <property type="entry name" value="Ribosomal_S3_C_sf"/>
</dbReference>
<protein>
    <recommendedName>
        <fullName evidence="4">Small ribosomal subunit protein uS3</fullName>
    </recommendedName>
</protein>
<dbReference type="AlphaFoldDB" id="A0A1U9RSE0"/>